<proteinExistence type="predicted"/>
<feature type="domain" description="Mutator-like transposase" evidence="2">
    <location>
        <begin position="101"/>
        <end position="268"/>
    </location>
</feature>
<gene>
    <name evidence="3" type="ORF">HAZT_HAZT002469</name>
</gene>
<accession>A0A6A0HCK5</accession>
<evidence type="ECO:0000256" key="1">
    <source>
        <dbReference type="SAM" id="MobiDB-lite"/>
    </source>
</evidence>
<evidence type="ECO:0000313" key="3">
    <source>
        <dbReference type="EMBL" id="KAA0203452.1"/>
    </source>
</evidence>
<dbReference type="Proteomes" id="UP000711488">
    <property type="component" value="Unassembled WGS sequence"/>
</dbReference>
<dbReference type="InterPro" id="IPR049012">
    <property type="entry name" value="Mutator_transp_dom"/>
</dbReference>
<protein>
    <recommendedName>
        <fullName evidence="2">Mutator-like transposase domain-containing protein</fullName>
    </recommendedName>
</protein>
<comment type="caution">
    <text evidence="3">The sequence shown here is derived from an EMBL/GenBank/DDBJ whole genome shotgun (WGS) entry which is preliminary data.</text>
</comment>
<reference evidence="3" key="3">
    <citation type="submission" date="2019-06" db="EMBL/GenBank/DDBJ databases">
        <authorList>
            <person name="Poynton C."/>
            <person name="Hasenbein S."/>
            <person name="Benoit J.B."/>
            <person name="Sepulveda M.S."/>
            <person name="Poelchau M.F."/>
            <person name="Murali S.C."/>
            <person name="Chen S."/>
            <person name="Glastad K.M."/>
            <person name="Werren J.H."/>
            <person name="Vineis J.H."/>
            <person name="Bowen J.L."/>
            <person name="Friedrich M."/>
            <person name="Jones J."/>
            <person name="Robertson H.M."/>
            <person name="Feyereisen R."/>
            <person name="Mechler-Hickson A."/>
            <person name="Mathers N."/>
            <person name="Lee C.E."/>
            <person name="Colbourne J.K."/>
            <person name="Biales A."/>
            <person name="Johnston J.S."/>
            <person name="Wellborn G.A."/>
            <person name="Rosendale A.J."/>
            <person name="Cridge A.G."/>
            <person name="Munoz-Torres M.C."/>
            <person name="Bain P.A."/>
            <person name="Manny A.R."/>
            <person name="Major K.M."/>
            <person name="Lambert F.N."/>
            <person name="Vulpe C.D."/>
            <person name="Tuck P."/>
            <person name="Blalock B.J."/>
            <person name="Lin Y.-Y."/>
            <person name="Smith M.E."/>
            <person name="Ochoa-Acuna H."/>
            <person name="Chen M.-J.M."/>
            <person name="Childers C.P."/>
            <person name="Qu J."/>
            <person name="Dugan S."/>
            <person name="Lee S.L."/>
            <person name="Chao H."/>
            <person name="Dinh H."/>
            <person name="Han Y."/>
            <person name="Doddapaneni H."/>
            <person name="Worley K.C."/>
            <person name="Muzny D.M."/>
            <person name="Gibbs R.A."/>
            <person name="Richards S."/>
        </authorList>
    </citation>
    <scope>NUCLEOTIDE SEQUENCE</scope>
    <source>
        <strain evidence="3">HAZT.00-mixed</strain>
        <tissue evidence="3">Whole organism</tissue>
    </source>
</reference>
<dbReference type="Pfam" id="PF20700">
    <property type="entry name" value="Mutator"/>
    <property type="match status" value="1"/>
</dbReference>
<name>A0A6A0HCK5_HYAAZ</name>
<feature type="region of interest" description="Disordered" evidence="1">
    <location>
        <begin position="1"/>
        <end position="26"/>
    </location>
</feature>
<reference evidence="3" key="1">
    <citation type="submission" date="2014-08" db="EMBL/GenBank/DDBJ databases">
        <authorList>
            <person name="Murali S."/>
            <person name="Richards S."/>
            <person name="Bandaranaike D."/>
            <person name="Bellair M."/>
            <person name="Blankenburg K."/>
            <person name="Chao H."/>
            <person name="Dinh H."/>
            <person name="Doddapaneni H."/>
            <person name="Dugan-Rocha S."/>
            <person name="Elkadiri S."/>
            <person name="Gnanaolivu R."/>
            <person name="Hughes D."/>
            <person name="Lee S."/>
            <person name="Li M."/>
            <person name="Ming W."/>
            <person name="Munidasa M."/>
            <person name="Muniz J."/>
            <person name="Nguyen L."/>
            <person name="Osuji N."/>
            <person name="Pu L.-L."/>
            <person name="Puazo M."/>
            <person name="Skinner E."/>
            <person name="Qu C."/>
            <person name="Quiroz J."/>
            <person name="Raj R."/>
            <person name="Weissenberger G."/>
            <person name="Xin Y."/>
            <person name="Zou X."/>
            <person name="Han Y."/>
            <person name="Worley K."/>
            <person name="Muzny D."/>
            <person name="Gibbs R."/>
        </authorList>
    </citation>
    <scope>NUCLEOTIDE SEQUENCE</scope>
    <source>
        <strain evidence="3">HAZT.00-mixed</strain>
        <tissue evidence="3">Whole organism</tissue>
    </source>
</reference>
<dbReference type="AlphaFoldDB" id="A0A6A0HCK5"/>
<evidence type="ECO:0000259" key="2">
    <source>
        <dbReference type="Pfam" id="PF20700"/>
    </source>
</evidence>
<sequence length="271" mass="29928">MPKRKRYNIGKGGYVRPRGGQREPPVERPAIVNPLACRQEILAIAPSMQDAGVSQVEKAGKMVLLPIDFVLVEKILSSKLNCSECDSVCDVTVNVIHAEASISTKCQACDAKQDLYKAEHAKKIDGSVSPFTLRNLTLIYYSLMNSDGLAGCKRICAALSTDGFSNEAFSGHCAFLFSEMEKFFAMKQNEMISALKRTSSENGTYQEGDEFLDLDVSFDGTWMTRGHKSHIGIGCVIELETGFVLDFEVLSNFCQECFKKEKALSPEEFAC</sequence>
<reference evidence="3" key="2">
    <citation type="journal article" date="2018" name="Environ. Sci. Technol.">
        <title>The Toxicogenome of Hyalella azteca: A Model for Sediment Ecotoxicology and Evolutionary Toxicology.</title>
        <authorList>
            <person name="Poynton H.C."/>
            <person name="Hasenbein S."/>
            <person name="Benoit J.B."/>
            <person name="Sepulveda M.S."/>
            <person name="Poelchau M.F."/>
            <person name="Hughes D.S.T."/>
            <person name="Murali S.C."/>
            <person name="Chen S."/>
            <person name="Glastad K.M."/>
            <person name="Goodisman M.A.D."/>
            <person name="Werren J.H."/>
            <person name="Vineis J.H."/>
            <person name="Bowen J.L."/>
            <person name="Friedrich M."/>
            <person name="Jones J."/>
            <person name="Robertson H.M."/>
            <person name="Feyereisen R."/>
            <person name="Mechler-Hickson A."/>
            <person name="Mathers N."/>
            <person name="Lee C.E."/>
            <person name="Colbourne J.K."/>
            <person name="Biales A."/>
            <person name="Johnston J.S."/>
            <person name="Wellborn G.A."/>
            <person name="Rosendale A.J."/>
            <person name="Cridge A.G."/>
            <person name="Munoz-Torres M.C."/>
            <person name="Bain P.A."/>
            <person name="Manny A.R."/>
            <person name="Major K.M."/>
            <person name="Lambert F.N."/>
            <person name="Vulpe C.D."/>
            <person name="Tuck P."/>
            <person name="Blalock B.J."/>
            <person name="Lin Y.Y."/>
            <person name="Smith M.E."/>
            <person name="Ochoa-Acuna H."/>
            <person name="Chen M.M."/>
            <person name="Childers C.P."/>
            <person name="Qu J."/>
            <person name="Dugan S."/>
            <person name="Lee S.L."/>
            <person name="Chao H."/>
            <person name="Dinh H."/>
            <person name="Han Y."/>
            <person name="Doddapaneni H."/>
            <person name="Worley K.C."/>
            <person name="Muzny D.M."/>
            <person name="Gibbs R.A."/>
            <person name="Richards S."/>
        </authorList>
    </citation>
    <scope>NUCLEOTIDE SEQUENCE</scope>
    <source>
        <strain evidence="3">HAZT.00-mixed</strain>
        <tissue evidence="3">Whole organism</tissue>
    </source>
</reference>
<organism evidence="3">
    <name type="scientific">Hyalella azteca</name>
    <name type="common">Amphipod</name>
    <dbReference type="NCBI Taxonomy" id="294128"/>
    <lineage>
        <taxon>Eukaryota</taxon>
        <taxon>Metazoa</taxon>
        <taxon>Ecdysozoa</taxon>
        <taxon>Arthropoda</taxon>
        <taxon>Crustacea</taxon>
        <taxon>Multicrustacea</taxon>
        <taxon>Malacostraca</taxon>
        <taxon>Eumalacostraca</taxon>
        <taxon>Peracarida</taxon>
        <taxon>Amphipoda</taxon>
        <taxon>Senticaudata</taxon>
        <taxon>Talitrida</taxon>
        <taxon>Talitroidea</taxon>
        <taxon>Hyalellidae</taxon>
        <taxon>Hyalella</taxon>
    </lineage>
</organism>
<dbReference type="EMBL" id="JQDR03001623">
    <property type="protein sequence ID" value="KAA0203452.1"/>
    <property type="molecule type" value="Genomic_DNA"/>
</dbReference>